<evidence type="ECO:0000313" key="4">
    <source>
        <dbReference type="Proteomes" id="UP001642484"/>
    </source>
</evidence>
<reference evidence="3 4" key="1">
    <citation type="submission" date="2024-02" db="EMBL/GenBank/DDBJ databases">
        <authorList>
            <person name="Chen Y."/>
            <person name="Shah S."/>
            <person name="Dougan E. K."/>
            <person name="Thang M."/>
            <person name="Chan C."/>
        </authorList>
    </citation>
    <scope>NUCLEOTIDE SEQUENCE [LARGE SCALE GENOMIC DNA]</scope>
</reference>
<keyword evidence="1" id="KW-0175">Coiled coil</keyword>
<feature type="coiled-coil region" evidence="1">
    <location>
        <begin position="59"/>
        <end position="93"/>
    </location>
</feature>
<comment type="caution">
    <text evidence="3">The sequence shown here is derived from an EMBL/GenBank/DDBJ whole genome shotgun (WGS) entry which is preliminary data.</text>
</comment>
<accession>A0ABP0N540</accession>
<feature type="non-terminal residue" evidence="3">
    <location>
        <position position="112"/>
    </location>
</feature>
<organism evidence="3 4">
    <name type="scientific">Durusdinium trenchii</name>
    <dbReference type="NCBI Taxonomy" id="1381693"/>
    <lineage>
        <taxon>Eukaryota</taxon>
        <taxon>Sar</taxon>
        <taxon>Alveolata</taxon>
        <taxon>Dinophyceae</taxon>
        <taxon>Suessiales</taxon>
        <taxon>Symbiodiniaceae</taxon>
        <taxon>Durusdinium</taxon>
    </lineage>
</organism>
<dbReference type="Proteomes" id="UP001642484">
    <property type="component" value="Unassembled WGS sequence"/>
</dbReference>
<feature type="compositionally biased region" description="Low complexity" evidence="2">
    <location>
        <begin position="14"/>
        <end position="27"/>
    </location>
</feature>
<dbReference type="EMBL" id="CAXAMN010021348">
    <property type="protein sequence ID" value="CAK9058177.1"/>
    <property type="molecule type" value="Genomic_DNA"/>
</dbReference>
<protein>
    <submittedName>
        <fullName evidence="3">Uncharacterized protein</fullName>
    </submittedName>
</protein>
<name>A0ABP0N540_9DINO</name>
<feature type="region of interest" description="Disordered" evidence="2">
    <location>
        <begin position="1"/>
        <end position="39"/>
    </location>
</feature>
<keyword evidence="4" id="KW-1185">Reference proteome</keyword>
<evidence type="ECO:0000313" key="3">
    <source>
        <dbReference type="EMBL" id="CAK9058177.1"/>
    </source>
</evidence>
<proteinExistence type="predicted"/>
<evidence type="ECO:0000256" key="2">
    <source>
        <dbReference type="SAM" id="MobiDB-lite"/>
    </source>
</evidence>
<sequence length="112" mass="12808">MCTESYRIMRDLPSQLRSSSTGHSRSSNSREARAAAQQLHRFRHASVGSCRPHEYPELVVAALDVASVLEERLADAEQRLSQLLRSVEFLEELRELFQSRSPKFAIRPPPFQ</sequence>
<evidence type="ECO:0000256" key="1">
    <source>
        <dbReference type="SAM" id="Coils"/>
    </source>
</evidence>
<gene>
    <name evidence="3" type="ORF">CCMP2556_LOCUS28674</name>
</gene>